<evidence type="ECO:0000256" key="1">
    <source>
        <dbReference type="ARBA" id="ARBA00000217"/>
    </source>
</evidence>
<keyword evidence="6" id="KW-0676">Redox-active center</keyword>
<organism evidence="9 10">
    <name type="scientific">Leucocoprinus leucothites</name>
    <dbReference type="NCBI Taxonomy" id="201217"/>
    <lineage>
        <taxon>Eukaryota</taxon>
        <taxon>Fungi</taxon>
        <taxon>Dikarya</taxon>
        <taxon>Basidiomycota</taxon>
        <taxon>Agaricomycotina</taxon>
        <taxon>Agaricomycetes</taxon>
        <taxon>Agaricomycetidae</taxon>
        <taxon>Agaricales</taxon>
        <taxon>Agaricineae</taxon>
        <taxon>Agaricaceae</taxon>
        <taxon>Leucocoprinus</taxon>
    </lineage>
</organism>
<evidence type="ECO:0000256" key="7">
    <source>
        <dbReference type="ARBA" id="ARBA00035808"/>
    </source>
</evidence>
<evidence type="ECO:0000256" key="6">
    <source>
        <dbReference type="ARBA" id="ARBA00023284"/>
    </source>
</evidence>
<dbReference type="OrthoDB" id="418495at2759"/>
<dbReference type="PROSITE" id="PS00195">
    <property type="entry name" value="GLUTAREDOXIN_1"/>
    <property type="match status" value="1"/>
</dbReference>
<protein>
    <recommendedName>
        <fullName evidence="2">glutathione peroxidase</fullName>
        <ecNumber evidence="2">1.11.1.9</ecNumber>
    </recommendedName>
</protein>
<dbReference type="InterPro" id="IPR011899">
    <property type="entry name" value="Glutaredoxin_euk/vir"/>
</dbReference>
<evidence type="ECO:0000313" key="9">
    <source>
        <dbReference type="EMBL" id="KAF5352785.1"/>
    </source>
</evidence>
<dbReference type="PANTHER" id="PTHR45694:SF18">
    <property type="entry name" value="GLUTAREDOXIN-1-RELATED"/>
    <property type="match status" value="1"/>
</dbReference>
<reference evidence="9 10" key="1">
    <citation type="journal article" date="2020" name="ISME J.">
        <title>Uncovering the hidden diversity of litter-decomposition mechanisms in mushroom-forming fungi.</title>
        <authorList>
            <person name="Floudas D."/>
            <person name="Bentzer J."/>
            <person name="Ahren D."/>
            <person name="Johansson T."/>
            <person name="Persson P."/>
            <person name="Tunlid A."/>
        </authorList>
    </citation>
    <scope>NUCLEOTIDE SEQUENCE [LARGE SCALE GENOMIC DNA]</scope>
    <source>
        <strain evidence="9 10">CBS 146.42</strain>
    </source>
</reference>
<dbReference type="GO" id="GO:0004602">
    <property type="term" value="F:glutathione peroxidase activity"/>
    <property type="evidence" value="ECO:0007669"/>
    <property type="project" value="UniProtKB-EC"/>
</dbReference>
<comment type="catalytic activity">
    <reaction evidence="7">
        <text>1-chloro-2,4-dinitrobenzene + glutathione = 2,4-dinitrophenyl-S-glutathione + chloride + H(+)</text>
        <dbReference type="Rhea" id="RHEA:51220"/>
        <dbReference type="ChEBI" id="CHEBI:15378"/>
        <dbReference type="ChEBI" id="CHEBI:17996"/>
        <dbReference type="ChEBI" id="CHEBI:34718"/>
        <dbReference type="ChEBI" id="CHEBI:57925"/>
        <dbReference type="ChEBI" id="CHEBI:133977"/>
        <dbReference type="EC" id="2.5.1.18"/>
    </reaction>
</comment>
<dbReference type="GO" id="GO:0015038">
    <property type="term" value="F:glutathione disulfide oxidoreductase activity"/>
    <property type="evidence" value="ECO:0007669"/>
    <property type="project" value="TreeGrafter"/>
</dbReference>
<keyword evidence="10" id="KW-1185">Reference proteome</keyword>
<dbReference type="EC" id="1.11.1.9" evidence="2"/>
<dbReference type="CDD" id="cd03419">
    <property type="entry name" value="GRX_GRXh_1_2_like"/>
    <property type="match status" value="1"/>
</dbReference>
<dbReference type="GO" id="GO:0004364">
    <property type="term" value="F:glutathione transferase activity"/>
    <property type="evidence" value="ECO:0007669"/>
    <property type="project" value="UniProtKB-EC"/>
</dbReference>
<evidence type="ECO:0000313" key="10">
    <source>
        <dbReference type="Proteomes" id="UP000559027"/>
    </source>
</evidence>
<evidence type="ECO:0000256" key="4">
    <source>
        <dbReference type="ARBA" id="ARBA00022982"/>
    </source>
</evidence>
<dbReference type="GO" id="GO:0005737">
    <property type="term" value="C:cytoplasm"/>
    <property type="evidence" value="ECO:0007669"/>
    <property type="project" value="TreeGrafter"/>
</dbReference>
<dbReference type="GO" id="GO:0005634">
    <property type="term" value="C:nucleus"/>
    <property type="evidence" value="ECO:0007669"/>
    <property type="project" value="TreeGrafter"/>
</dbReference>
<dbReference type="Gene3D" id="3.40.30.10">
    <property type="entry name" value="Glutaredoxin"/>
    <property type="match status" value="1"/>
</dbReference>
<dbReference type="Proteomes" id="UP000559027">
    <property type="component" value="Unassembled WGS sequence"/>
</dbReference>
<sequence>MFIKGTRTEVRQRSPPQKTVSLTKVYILGSKVGLMFSRLRTSLFTRVSSSISLSWFSTVSSPNQLRTMTPKDLVEKAITDNQIAIFSKSYCPFCKRAKALLKEKFPDAKSVIYELDEMDDGTDIQNYLHTKTGQRTVPNIFVGQEHIGGCDDTFAAEKAGRIATLLQ</sequence>
<dbReference type="Pfam" id="PF00462">
    <property type="entry name" value="Glutaredoxin"/>
    <property type="match status" value="1"/>
</dbReference>
<gene>
    <name evidence="9" type="ORF">D9756_006209</name>
</gene>
<dbReference type="PROSITE" id="PS51354">
    <property type="entry name" value="GLUTAREDOXIN_2"/>
    <property type="match status" value="1"/>
</dbReference>
<dbReference type="PRINTS" id="PR00160">
    <property type="entry name" value="GLUTAREDOXIN"/>
</dbReference>
<comment type="caution">
    <text evidence="9">The sequence shown here is derived from an EMBL/GenBank/DDBJ whole genome shotgun (WGS) entry which is preliminary data.</text>
</comment>
<dbReference type="GO" id="GO:0034599">
    <property type="term" value="P:cellular response to oxidative stress"/>
    <property type="evidence" value="ECO:0007669"/>
    <property type="project" value="TreeGrafter"/>
</dbReference>
<dbReference type="SUPFAM" id="SSF52833">
    <property type="entry name" value="Thioredoxin-like"/>
    <property type="match status" value="1"/>
</dbReference>
<dbReference type="PANTHER" id="PTHR45694">
    <property type="entry name" value="GLUTAREDOXIN 2"/>
    <property type="match status" value="1"/>
</dbReference>
<feature type="domain" description="Glutaredoxin" evidence="8">
    <location>
        <begin position="83"/>
        <end position="147"/>
    </location>
</feature>
<evidence type="ECO:0000256" key="5">
    <source>
        <dbReference type="ARBA" id="ARBA00023157"/>
    </source>
</evidence>
<evidence type="ECO:0000256" key="2">
    <source>
        <dbReference type="ARBA" id="ARBA00012310"/>
    </source>
</evidence>
<dbReference type="FunFam" id="3.40.30.10:FF:000026">
    <property type="entry name" value="Glutaredoxin 2"/>
    <property type="match status" value="1"/>
</dbReference>
<keyword evidence="5" id="KW-1015">Disulfide bond</keyword>
<accession>A0A8H5D3E7</accession>
<dbReference type="EMBL" id="JAACJO010000011">
    <property type="protein sequence ID" value="KAF5352785.1"/>
    <property type="molecule type" value="Genomic_DNA"/>
</dbReference>
<proteinExistence type="predicted"/>
<keyword evidence="3" id="KW-0813">Transport</keyword>
<evidence type="ECO:0000259" key="8">
    <source>
        <dbReference type="Pfam" id="PF00462"/>
    </source>
</evidence>
<name>A0A8H5D3E7_9AGAR</name>
<dbReference type="InterPro" id="IPR011767">
    <property type="entry name" value="GLR_AS"/>
</dbReference>
<dbReference type="InterPro" id="IPR002109">
    <property type="entry name" value="Glutaredoxin"/>
</dbReference>
<evidence type="ECO:0000256" key="3">
    <source>
        <dbReference type="ARBA" id="ARBA00022448"/>
    </source>
</evidence>
<comment type="catalytic activity">
    <reaction evidence="1">
        <text>2 glutathione + H2O2 = glutathione disulfide + 2 H2O</text>
        <dbReference type="Rhea" id="RHEA:16833"/>
        <dbReference type="ChEBI" id="CHEBI:15377"/>
        <dbReference type="ChEBI" id="CHEBI:16240"/>
        <dbReference type="ChEBI" id="CHEBI:57925"/>
        <dbReference type="ChEBI" id="CHEBI:58297"/>
        <dbReference type="EC" id="1.11.1.9"/>
    </reaction>
</comment>
<dbReference type="NCBIfam" id="TIGR02180">
    <property type="entry name" value="GRX_euk"/>
    <property type="match status" value="1"/>
</dbReference>
<dbReference type="InterPro" id="IPR014025">
    <property type="entry name" value="Glutaredoxin_subgr"/>
</dbReference>
<keyword evidence="4" id="KW-0249">Electron transport</keyword>
<dbReference type="InterPro" id="IPR036249">
    <property type="entry name" value="Thioredoxin-like_sf"/>
</dbReference>
<dbReference type="AlphaFoldDB" id="A0A8H5D3E7"/>